<evidence type="ECO:0000256" key="3">
    <source>
        <dbReference type="ARBA" id="ARBA00022729"/>
    </source>
</evidence>
<name>W9GQ14_9MICO</name>
<dbReference type="EMBL" id="AWQS01000028">
    <property type="protein sequence ID" value="EWT06923.1"/>
    <property type="molecule type" value="Genomic_DNA"/>
</dbReference>
<dbReference type="InterPro" id="IPR050492">
    <property type="entry name" value="Bact_metal-bind_prot9"/>
</dbReference>
<dbReference type="GO" id="GO:0046872">
    <property type="term" value="F:metal ion binding"/>
    <property type="evidence" value="ECO:0007669"/>
    <property type="project" value="InterPro"/>
</dbReference>
<dbReference type="PROSITE" id="PS51257">
    <property type="entry name" value="PROKAR_LIPOPROTEIN"/>
    <property type="match status" value="1"/>
</dbReference>
<feature type="signal peptide" evidence="4">
    <location>
        <begin position="1"/>
        <end position="25"/>
    </location>
</feature>
<protein>
    <submittedName>
        <fullName evidence="5">ABC transporter substrate-binding protein</fullName>
    </submittedName>
</protein>
<gene>
    <name evidence="5" type="ORF">N864_11925</name>
</gene>
<dbReference type="Gene3D" id="3.40.50.1980">
    <property type="entry name" value="Nitrogenase molybdenum iron protein domain"/>
    <property type="match status" value="2"/>
</dbReference>
<proteinExistence type="inferred from homology"/>
<keyword evidence="3 4" id="KW-0732">Signal</keyword>
<evidence type="ECO:0000313" key="6">
    <source>
        <dbReference type="Proteomes" id="UP000019494"/>
    </source>
</evidence>
<evidence type="ECO:0000256" key="1">
    <source>
        <dbReference type="ARBA" id="ARBA00011028"/>
    </source>
</evidence>
<dbReference type="PANTHER" id="PTHR42953:SF3">
    <property type="entry name" value="HIGH-AFFINITY ZINC UPTAKE SYSTEM PROTEIN ZNUA"/>
    <property type="match status" value="1"/>
</dbReference>
<dbReference type="SUPFAM" id="SSF53807">
    <property type="entry name" value="Helical backbone' metal receptor"/>
    <property type="match status" value="1"/>
</dbReference>
<dbReference type="Pfam" id="PF01297">
    <property type="entry name" value="ZnuA"/>
    <property type="match status" value="1"/>
</dbReference>
<keyword evidence="2" id="KW-0813">Transport</keyword>
<feature type="chain" id="PRO_5039623795" evidence="4">
    <location>
        <begin position="26"/>
        <end position="316"/>
    </location>
</feature>
<evidence type="ECO:0000256" key="2">
    <source>
        <dbReference type="ARBA" id="ARBA00022448"/>
    </source>
</evidence>
<dbReference type="PANTHER" id="PTHR42953">
    <property type="entry name" value="HIGH-AFFINITY ZINC UPTAKE SYSTEM PROTEIN ZNUA-RELATED"/>
    <property type="match status" value="1"/>
</dbReference>
<reference evidence="6" key="1">
    <citation type="submission" date="2013-08" db="EMBL/GenBank/DDBJ databases">
        <title>Intrasporangium oryzae NRRL B-24470.</title>
        <authorList>
            <person name="Liu H."/>
            <person name="Wang G."/>
        </authorList>
    </citation>
    <scope>NUCLEOTIDE SEQUENCE [LARGE SCALE GENOMIC DNA]</scope>
    <source>
        <strain evidence="6">Q5-1</strain>
    </source>
</reference>
<sequence length="316" mass="32927">MPPPRAAFAALALVAVATLASCTGASGPTASSGASGGARALSVATAFYPLQFATQQIAGPHALVTSLTRPGAEPHDVELSAKEVVGLRKADLLVYESGFQPAVDQAMDLLDASKVLDVTPLADLTLTGAQDDQAHAAGDGHAHAVDPHFWLDPERYATVAEAIGERLSREDPAHAADYTARTRAFVDRLDALDAQFRAGLAHCRIPDLVTSHAAFGYLAQRYGLTQHGITGISPEAEPSAAALAAIADLVKAHGVTTVYQETLVEPHFADVIATETGAVVATLDPLEGITKASAGTDYFEVMRANLATLEKGQQCR</sequence>
<dbReference type="Proteomes" id="UP000019494">
    <property type="component" value="Unassembled WGS sequence"/>
</dbReference>
<evidence type="ECO:0000256" key="4">
    <source>
        <dbReference type="SAM" id="SignalP"/>
    </source>
</evidence>
<comment type="similarity">
    <text evidence="1">Belongs to the bacterial solute-binding protein 9 family.</text>
</comment>
<dbReference type="InterPro" id="IPR006127">
    <property type="entry name" value="ZnuA-like"/>
</dbReference>
<comment type="caution">
    <text evidence="5">The sequence shown here is derived from an EMBL/GenBank/DDBJ whole genome shotgun (WGS) entry which is preliminary data.</text>
</comment>
<dbReference type="AlphaFoldDB" id="W9GQ14"/>
<evidence type="ECO:0000313" key="5">
    <source>
        <dbReference type="EMBL" id="EWT06923.1"/>
    </source>
</evidence>
<dbReference type="PATRIC" id="fig|584657.3.peg.1140"/>
<organism evidence="5 6">
    <name type="scientific">Intrasporangium chromatireducens Q5-1</name>
    <dbReference type="NCBI Taxonomy" id="584657"/>
    <lineage>
        <taxon>Bacteria</taxon>
        <taxon>Bacillati</taxon>
        <taxon>Actinomycetota</taxon>
        <taxon>Actinomycetes</taxon>
        <taxon>Micrococcales</taxon>
        <taxon>Intrasporangiaceae</taxon>
        <taxon>Intrasporangium</taxon>
    </lineage>
</organism>
<accession>W9GQ14</accession>
<keyword evidence="6" id="KW-1185">Reference proteome</keyword>
<dbReference type="GO" id="GO:0030001">
    <property type="term" value="P:metal ion transport"/>
    <property type="evidence" value="ECO:0007669"/>
    <property type="project" value="InterPro"/>
</dbReference>